<gene>
    <name evidence="2" type="ORF">CJ199_10335</name>
    <name evidence="1" type="ORF">JOE56_001149</name>
</gene>
<dbReference type="OrthoDB" id="4548523at2"/>
<dbReference type="AlphaFoldDB" id="A0A2N6VL60"/>
<dbReference type="Gene3D" id="1.20.120.450">
    <property type="entry name" value="dinb family like domain"/>
    <property type="match status" value="1"/>
</dbReference>
<evidence type="ECO:0000313" key="2">
    <source>
        <dbReference type="EMBL" id="PMD04753.1"/>
    </source>
</evidence>
<reference evidence="2 3" key="1">
    <citation type="submission" date="2017-09" db="EMBL/GenBank/DDBJ databases">
        <title>Bacterial strain isolated from the female urinary microbiota.</title>
        <authorList>
            <person name="Thomas-White K."/>
            <person name="Kumar N."/>
            <person name="Forster S."/>
            <person name="Putonti C."/>
            <person name="Lawley T."/>
            <person name="Wolfe A.J."/>
        </authorList>
    </citation>
    <scope>NUCLEOTIDE SEQUENCE [LARGE SCALE GENOMIC DNA]</scope>
    <source>
        <strain evidence="2 3">UMB1301</strain>
    </source>
</reference>
<protein>
    <submittedName>
        <fullName evidence="1">Damage-inducible protein DinB</fullName>
    </submittedName>
</protein>
<keyword evidence="4" id="KW-1185">Reference proteome</keyword>
<dbReference type="Pfam" id="PF04978">
    <property type="entry name" value="MST"/>
    <property type="match status" value="1"/>
</dbReference>
<dbReference type="Proteomes" id="UP000235598">
    <property type="component" value="Unassembled WGS sequence"/>
</dbReference>
<dbReference type="EMBL" id="PNHK01000004">
    <property type="protein sequence ID" value="PMD04753.1"/>
    <property type="molecule type" value="Genomic_DNA"/>
</dbReference>
<dbReference type="InterPro" id="IPR007061">
    <property type="entry name" value="MST-like"/>
</dbReference>
<evidence type="ECO:0000313" key="4">
    <source>
        <dbReference type="Proteomes" id="UP000809290"/>
    </source>
</evidence>
<proteinExistence type="predicted"/>
<dbReference type="EMBL" id="JAFBCP010000001">
    <property type="protein sequence ID" value="MBM7816455.1"/>
    <property type="molecule type" value="Genomic_DNA"/>
</dbReference>
<sequence length="160" mass="17748">MPTTAKPFSALTDQIQRQLESIVEMAVQVDRSGVTHVPLRSHWTVAGLLNHQRYVIRFWIANVVVGADLPVPWTDDSPHKDWNADPEVALETFVNALQQEWKDALSLLAAYPPGELASQADDDGNRPTVDWVLSHLLAEVARHAGHMDAVCEILKLSPAE</sequence>
<evidence type="ECO:0000313" key="3">
    <source>
        <dbReference type="Proteomes" id="UP000235598"/>
    </source>
</evidence>
<dbReference type="SUPFAM" id="SSF109854">
    <property type="entry name" value="DinB/YfiT-like putative metalloenzymes"/>
    <property type="match status" value="1"/>
</dbReference>
<evidence type="ECO:0000313" key="1">
    <source>
        <dbReference type="EMBL" id="MBM7816455.1"/>
    </source>
</evidence>
<accession>A0A2N6VL60</accession>
<dbReference type="RefSeq" id="WP_102239397.1">
    <property type="nucleotide sequence ID" value="NZ_JAFBCP010000001.1"/>
</dbReference>
<dbReference type="Proteomes" id="UP000809290">
    <property type="component" value="Unassembled WGS sequence"/>
</dbReference>
<dbReference type="InterPro" id="IPR034660">
    <property type="entry name" value="DinB/YfiT-like"/>
</dbReference>
<organism evidence="2 3">
    <name type="scientific">Brevibacterium paucivorans</name>
    <dbReference type="NCBI Taxonomy" id="170994"/>
    <lineage>
        <taxon>Bacteria</taxon>
        <taxon>Bacillati</taxon>
        <taxon>Actinomycetota</taxon>
        <taxon>Actinomycetes</taxon>
        <taxon>Micrococcales</taxon>
        <taxon>Brevibacteriaceae</taxon>
        <taxon>Brevibacterium</taxon>
    </lineage>
</organism>
<name>A0A2N6VL60_9MICO</name>
<reference evidence="1 4" key="2">
    <citation type="submission" date="2021-01" db="EMBL/GenBank/DDBJ databases">
        <title>Sequencing the genomes of 1000 actinobacteria strains.</title>
        <authorList>
            <person name="Klenk H.-P."/>
        </authorList>
    </citation>
    <scope>NUCLEOTIDE SEQUENCE [LARGE SCALE GENOMIC DNA]</scope>
    <source>
        <strain evidence="1 4">DSM 13657</strain>
    </source>
</reference>
<comment type="caution">
    <text evidence="2">The sequence shown here is derived from an EMBL/GenBank/DDBJ whole genome shotgun (WGS) entry which is preliminary data.</text>
</comment>